<evidence type="ECO:0000313" key="2">
    <source>
        <dbReference type="EMBL" id="CAA2145221.1"/>
    </source>
</evidence>
<keyword evidence="1" id="KW-1133">Transmembrane helix</keyword>
<sequence>MKQVGMGKETGIGNTSLTLWRDGSDMVVRRRVRSVLMPLGLYAVSALVVGYFVHQAESGNRGLEAKRALKIQAYGLKQELNAAKADRAIWEHRVALLRSEQIDRDLLEERARIVLGRVHANDVVIINP</sequence>
<dbReference type="AlphaFoldDB" id="A0A679JX52"/>
<reference evidence="2" key="1">
    <citation type="submission" date="2019-12" db="EMBL/GenBank/DDBJ databases">
        <authorList>
            <person name="Cremers G."/>
        </authorList>
    </citation>
    <scope>NUCLEOTIDE SEQUENCE</scope>
    <source>
        <strain evidence="2">Mbul2</strain>
    </source>
</reference>
<organism evidence="2">
    <name type="scientific">Methylobacterium bullatum</name>
    <dbReference type="NCBI Taxonomy" id="570505"/>
    <lineage>
        <taxon>Bacteria</taxon>
        <taxon>Pseudomonadati</taxon>
        <taxon>Pseudomonadota</taxon>
        <taxon>Alphaproteobacteria</taxon>
        <taxon>Hyphomicrobiales</taxon>
        <taxon>Methylobacteriaceae</taxon>
        <taxon>Methylobacterium</taxon>
    </lineage>
</organism>
<keyword evidence="1" id="KW-0472">Membrane</keyword>
<evidence type="ECO:0000256" key="1">
    <source>
        <dbReference type="SAM" id="Phobius"/>
    </source>
</evidence>
<proteinExistence type="predicted"/>
<protein>
    <submittedName>
        <fullName evidence="2">Uncharacterized protein</fullName>
    </submittedName>
</protein>
<feature type="transmembrane region" description="Helical" evidence="1">
    <location>
        <begin position="35"/>
        <end position="53"/>
    </location>
</feature>
<accession>A0A679JX52</accession>
<dbReference type="EMBL" id="LR743511">
    <property type="protein sequence ID" value="CAA2145221.1"/>
    <property type="molecule type" value="Genomic_DNA"/>
</dbReference>
<keyword evidence="1" id="KW-0812">Transmembrane</keyword>
<gene>
    <name evidence="2" type="ORF">MBLL_04342</name>
</gene>
<name>A0A679JX52_9HYPH</name>